<gene>
    <name evidence="2" type="ORF">SDC9_89536</name>
</gene>
<dbReference type="Pfam" id="PF01841">
    <property type="entry name" value="Transglut_core"/>
    <property type="match status" value="1"/>
</dbReference>
<reference evidence="2" key="1">
    <citation type="submission" date="2019-08" db="EMBL/GenBank/DDBJ databases">
        <authorList>
            <person name="Kucharzyk K."/>
            <person name="Murdoch R.W."/>
            <person name="Higgins S."/>
            <person name="Loffler F."/>
        </authorList>
    </citation>
    <scope>NUCLEOTIDE SEQUENCE</scope>
</reference>
<dbReference type="InterPro" id="IPR038765">
    <property type="entry name" value="Papain-like_cys_pep_sf"/>
</dbReference>
<dbReference type="Gene3D" id="3.10.620.30">
    <property type="match status" value="1"/>
</dbReference>
<dbReference type="EMBL" id="VSSQ01009886">
    <property type="protein sequence ID" value="MPM42864.1"/>
    <property type="molecule type" value="Genomic_DNA"/>
</dbReference>
<feature type="domain" description="Transglutaminase-like" evidence="1">
    <location>
        <begin position="216"/>
        <end position="297"/>
    </location>
</feature>
<dbReference type="Gene3D" id="2.60.40.3140">
    <property type="match status" value="1"/>
</dbReference>
<sequence length="576" mass="66710">MENNKVVVEEKQDVTYSCAKNVQPVTFYRFYDINSGITKIRTKGVKASSPKYETFVKENIFHDDSKVCHLNLQLKDKKETGTVTYEKKYKDIYEFLFINIVEDHFIKNKTIRIIVPQWMEIDIVENNFDANINRTTDTDPKSGNTIYTYHIENQEAYRYEDCMPDYMLTFPNIQIVPRKAVINKRIEEYFYSFEHMYKWSKSKADLTDNDPASIAQLAGEITKGSETVPDKINALLNWVQNNIRYVAFEYGIQGFKPDEAQAVVRKKYGDCKGMANLLKCLLMAEGFDARLVWINTTEAGREWTLPIPSADHMICALNDNGEFYFLDPTVKFMPFGEIAYPIQGKMAMIEDGDHYLMIRTPSFPPSHNRILLVSHYTIDSKRLAGQSELSFSGESNYAMTSSIRYAGKTDIDRYLKNHLKSNNPADSILDISIKGVETGSGNLSISYKDLRPSSVRSFSDELYIDPDVFKDFVTLSIDTLKRKNDYAFSFSENRMSNIRIVIPEGYRVKDMPRDMEIETEHYGFSIRYTVTDDSILYHKEITIKKPTLPKSSFRQWNADIEVLRNAYLRQITLEKI</sequence>
<dbReference type="InterPro" id="IPR002931">
    <property type="entry name" value="Transglutaminase-like"/>
</dbReference>
<protein>
    <recommendedName>
        <fullName evidence="1">Transglutaminase-like domain-containing protein</fullName>
    </recommendedName>
</protein>
<name>A0A644ZZ80_9ZZZZ</name>
<accession>A0A644ZZ80</accession>
<evidence type="ECO:0000259" key="1">
    <source>
        <dbReference type="Pfam" id="PF01841"/>
    </source>
</evidence>
<evidence type="ECO:0000313" key="2">
    <source>
        <dbReference type="EMBL" id="MPM42864.1"/>
    </source>
</evidence>
<comment type="caution">
    <text evidence="2">The sequence shown here is derived from an EMBL/GenBank/DDBJ whole genome shotgun (WGS) entry which is preliminary data.</text>
</comment>
<organism evidence="2">
    <name type="scientific">bioreactor metagenome</name>
    <dbReference type="NCBI Taxonomy" id="1076179"/>
    <lineage>
        <taxon>unclassified sequences</taxon>
        <taxon>metagenomes</taxon>
        <taxon>ecological metagenomes</taxon>
    </lineage>
</organism>
<dbReference type="SUPFAM" id="SSF54001">
    <property type="entry name" value="Cysteine proteinases"/>
    <property type="match status" value="1"/>
</dbReference>
<dbReference type="AlphaFoldDB" id="A0A644ZZ80"/>
<proteinExistence type="predicted"/>
<dbReference type="Gene3D" id="2.60.120.1130">
    <property type="match status" value="1"/>
</dbReference>